<evidence type="ECO:0000313" key="2">
    <source>
        <dbReference type="Proteomes" id="UP001499843"/>
    </source>
</evidence>
<evidence type="ECO:0000313" key="1">
    <source>
        <dbReference type="EMBL" id="GAA2204191.1"/>
    </source>
</evidence>
<gene>
    <name evidence="1" type="ORF">GCM10009850_002270</name>
</gene>
<sequence length="71" mass="6390">MAGSGLNAGSGVGIGTGGWTSVGGGPAGIAGLPGMGMTCGVPVVDTVSAQPIAATPATTSRAAAGISACFI</sequence>
<organism evidence="1 2">
    <name type="scientific">Nonomuraea monospora</name>
    <dbReference type="NCBI Taxonomy" id="568818"/>
    <lineage>
        <taxon>Bacteria</taxon>
        <taxon>Bacillati</taxon>
        <taxon>Actinomycetota</taxon>
        <taxon>Actinomycetes</taxon>
        <taxon>Streptosporangiales</taxon>
        <taxon>Streptosporangiaceae</taxon>
        <taxon>Nonomuraea</taxon>
    </lineage>
</organism>
<proteinExistence type="predicted"/>
<keyword evidence="2" id="KW-1185">Reference proteome</keyword>
<accession>A0ABP5NXL2</accession>
<protein>
    <submittedName>
        <fullName evidence="1">Uncharacterized protein</fullName>
    </submittedName>
</protein>
<reference evidence="2" key="1">
    <citation type="journal article" date="2019" name="Int. J. Syst. Evol. Microbiol.">
        <title>The Global Catalogue of Microorganisms (GCM) 10K type strain sequencing project: providing services to taxonomists for standard genome sequencing and annotation.</title>
        <authorList>
            <consortium name="The Broad Institute Genomics Platform"/>
            <consortium name="The Broad Institute Genome Sequencing Center for Infectious Disease"/>
            <person name="Wu L."/>
            <person name="Ma J."/>
        </authorList>
    </citation>
    <scope>NUCLEOTIDE SEQUENCE [LARGE SCALE GENOMIC DNA]</scope>
    <source>
        <strain evidence="2">JCM 16114</strain>
    </source>
</reference>
<dbReference type="Proteomes" id="UP001499843">
    <property type="component" value="Unassembled WGS sequence"/>
</dbReference>
<comment type="caution">
    <text evidence="1">The sequence shown here is derived from an EMBL/GenBank/DDBJ whole genome shotgun (WGS) entry which is preliminary data.</text>
</comment>
<name>A0ABP5NXL2_9ACTN</name>
<dbReference type="EMBL" id="BAAAQX010000001">
    <property type="protein sequence ID" value="GAA2204191.1"/>
    <property type="molecule type" value="Genomic_DNA"/>
</dbReference>